<evidence type="ECO:0000256" key="2">
    <source>
        <dbReference type="ARBA" id="ARBA00022771"/>
    </source>
</evidence>
<keyword evidence="2 4" id="KW-0863">Zinc-finger</keyword>
<dbReference type="EMBL" id="JAZHXI010000014">
    <property type="protein sequence ID" value="KAL2063905.1"/>
    <property type="molecule type" value="Genomic_DNA"/>
</dbReference>
<name>A0ABR4C1Y1_9HELO</name>
<comment type="caution">
    <text evidence="6">The sequence shown here is derived from an EMBL/GenBank/DDBJ whole genome shotgun (WGS) entry which is preliminary data.</text>
</comment>
<dbReference type="InterPro" id="IPR002893">
    <property type="entry name" value="Znf_MYND"/>
</dbReference>
<evidence type="ECO:0000256" key="3">
    <source>
        <dbReference type="ARBA" id="ARBA00022833"/>
    </source>
</evidence>
<dbReference type="Pfam" id="PF01753">
    <property type="entry name" value="zf-MYND"/>
    <property type="match status" value="1"/>
</dbReference>
<evidence type="ECO:0000256" key="4">
    <source>
        <dbReference type="PROSITE-ProRule" id="PRU00134"/>
    </source>
</evidence>
<gene>
    <name evidence="6" type="ORF">VTL71DRAFT_4399</name>
</gene>
<dbReference type="Gene3D" id="6.10.140.2220">
    <property type="match status" value="1"/>
</dbReference>
<dbReference type="PROSITE" id="PS50865">
    <property type="entry name" value="ZF_MYND_2"/>
    <property type="match status" value="1"/>
</dbReference>
<dbReference type="Proteomes" id="UP001595075">
    <property type="component" value="Unassembled WGS sequence"/>
</dbReference>
<proteinExistence type="predicted"/>
<reference evidence="6 7" key="1">
    <citation type="journal article" date="2024" name="Commun. Biol.">
        <title>Comparative genomic analysis of thermophilic fungi reveals convergent evolutionary adaptations and gene losses.</title>
        <authorList>
            <person name="Steindorff A.S."/>
            <person name="Aguilar-Pontes M.V."/>
            <person name="Robinson A.J."/>
            <person name="Andreopoulos B."/>
            <person name="LaButti K."/>
            <person name="Kuo A."/>
            <person name="Mondo S."/>
            <person name="Riley R."/>
            <person name="Otillar R."/>
            <person name="Haridas S."/>
            <person name="Lipzen A."/>
            <person name="Grimwood J."/>
            <person name="Schmutz J."/>
            <person name="Clum A."/>
            <person name="Reid I.D."/>
            <person name="Moisan M.C."/>
            <person name="Butler G."/>
            <person name="Nguyen T.T.M."/>
            <person name="Dewar K."/>
            <person name="Conant G."/>
            <person name="Drula E."/>
            <person name="Henrissat B."/>
            <person name="Hansel C."/>
            <person name="Singer S."/>
            <person name="Hutchinson M.I."/>
            <person name="de Vries R.P."/>
            <person name="Natvig D.O."/>
            <person name="Powell A.J."/>
            <person name="Tsang A."/>
            <person name="Grigoriev I.V."/>
        </authorList>
    </citation>
    <scope>NUCLEOTIDE SEQUENCE [LARGE SCALE GENOMIC DNA]</scope>
    <source>
        <strain evidence="6 7">CBS 494.80</strain>
    </source>
</reference>
<dbReference type="SUPFAM" id="SSF144232">
    <property type="entry name" value="HIT/MYND zinc finger-like"/>
    <property type="match status" value="1"/>
</dbReference>
<keyword evidence="7" id="KW-1185">Reference proteome</keyword>
<evidence type="ECO:0000259" key="5">
    <source>
        <dbReference type="PROSITE" id="PS50865"/>
    </source>
</evidence>
<accession>A0ABR4C1Y1</accession>
<feature type="domain" description="MYND-type" evidence="5">
    <location>
        <begin position="7"/>
        <end position="53"/>
    </location>
</feature>
<evidence type="ECO:0000256" key="1">
    <source>
        <dbReference type="ARBA" id="ARBA00022723"/>
    </source>
</evidence>
<keyword evidence="3" id="KW-0862">Zinc</keyword>
<protein>
    <recommendedName>
        <fullName evidence="5">MYND-type domain-containing protein</fullName>
    </recommendedName>
</protein>
<keyword evidence="1" id="KW-0479">Metal-binding</keyword>
<evidence type="ECO:0000313" key="6">
    <source>
        <dbReference type="EMBL" id="KAL2063905.1"/>
    </source>
</evidence>
<evidence type="ECO:0000313" key="7">
    <source>
        <dbReference type="Proteomes" id="UP001595075"/>
    </source>
</evidence>
<dbReference type="InterPro" id="IPR027974">
    <property type="entry name" value="DUF4470"/>
</dbReference>
<dbReference type="Pfam" id="PF14737">
    <property type="entry name" value="DUF4470"/>
    <property type="match status" value="1"/>
</dbReference>
<organism evidence="6 7">
    <name type="scientific">Oculimacula yallundae</name>
    <dbReference type="NCBI Taxonomy" id="86028"/>
    <lineage>
        <taxon>Eukaryota</taxon>
        <taxon>Fungi</taxon>
        <taxon>Dikarya</taxon>
        <taxon>Ascomycota</taxon>
        <taxon>Pezizomycotina</taxon>
        <taxon>Leotiomycetes</taxon>
        <taxon>Helotiales</taxon>
        <taxon>Ploettnerulaceae</taxon>
        <taxon>Oculimacula</taxon>
    </lineage>
</organism>
<sequence>MSPSAFLTPCANWTYEKSACDKQGISTCGNCKLVVYCDSACQKAHWTEHKKACRSPMGKKNWRPAWDREGRIPHWASSEASTNLHNVFGGSKYLWGNTPAVDVLRLERNEGVKYQEDIALLFAASGDLRHVVKTIASLPHDMEQRFDVTLNDLEFDVVARNAILLLLALTIPDSTDVEASIIPLSNAEVLIHVWYSASFPKYVLSQLQDRVKPLITEVCSKITGKPAKTTLGKTWTFSNGRTLRLVLKQEDWLRLAEFLEVPAHFSLDDAAAVRRIVTLAPERLDYRDRWYFKESSPSMRIARQKFQEDGILLPFGHPRTAFDTPNPTFFQGQKRWPQDDKADPSSGWPVLDVQQTSTPAAQDWYGKLFIYIHDMIEKFLDRLRRTKLCFVLYNVDVRELPQHLGQDRYDRIEVANICDGGYIGIRNTLSLLSPFLKSPQQNVHATLITLFINAVKETVKRGDPKDETPNMRFLMKYLPLPRTPSMNDADMLRIWDARDLALDVDRFFNRYMIFYNFKQISADLGVEMKESNTIVEEWPTQLKLKIGEKGAEEEFRLCLGSYSVSIERYVEWSRVS</sequence>